<dbReference type="AlphaFoldDB" id="A0A4P8HPK9"/>
<evidence type="ECO:0000256" key="8">
    <source>
        <dbReference type="ARBA" id="ARBA00023136"/>
    </source>
</evidence>
<evidence type="ECO:0000256" key="10">
    <source>
        <dbReference type="SAM" id="Phobius"/>
    </source>
</evidence>
<protein>
    <recommendedName>
        <fullName evidence="2">cyclic-guanylate-specific phosphodiesterase</fullName>
        <ecNumber evidence="2">3.1.4.52</ecNumber>
    </recommendedName>
</protein>
<dbReference type="Proteomes" id="UP000298763">
    <property type="component" value="Chromosome"/>
</dbReference>
<dbReference type="EMBL" id="JACHXS010000003">
    <property type="protein sequence ID" value="MBB3221288.1"/>
    <property type="molecule type" value="Genomic_DNA"/>
</dbReference>
<dbReference type="Gene3D" id="3.20.20.450">
    <property type="entry name" value="EAL domain"/>
    <property type="match status" value="1"/>
</dbReference>
<keyword evidence="7 10" id="KW-1133">Transmembrane helix</keyword>
<dbReference type="SMART" id="SM00052">
    <property type="entry name" value="EAL"/>
    <property type="match status" value="1"/>
</dbReference>
<evidence type="ECO:0000313" key="14">
    <source>
        <dbReference type="Proteomes" id="UP000298763"/>
    </source>
</evidence>
<evidence type="ECO:0000313" key="12">
    <source>
        <dbReference type="EMBL" id="MBB3221288.1"/>
    </source>
</evidence>
<keyword evidence="5 10" id="KW-0812">Transmembrane</keyword>
<evidence type="ECO:0000256" key="5">
    <source>
        <dbReference type="ARBA" id="ARBA00022692"/>
    </source>
</evidence>
<evidence type="ECO:0000256" key="1">
    <source>
        <dbReference type="ARBA" id="ARBA00004651"/>
    </source>
</evidence>
<evidence type="ECO:0000256" key="6">
    <source>
        <dbReference type="ARBA" id="ARBA00022801"/>
    </source>
</evidence>
<dbReference type="Proteomes" id="UP000584325">
    <property type="component" value="Unassembled WGS sequence"/>
</dbReference>
<dbReference type="OrthoDB" id="9813903at2"/>
<dbReference type="InterPro" id="IPR035919">
    <property type="entry name" value="EAL_sf"/>
</dbReference>
<keyword evidence="6" id="KW-0378">Hydrolase</keyword>
<organism evidence="12 15">
    <name type="scientific">Pseudoduganella umbonata</name>
    <dbReference type="NCBI Taxonomy" id="864828"/>
    <lineage>
        <taxon>Bacteria</taxon>
        <taxon>Pseudomonadati</taxon>
        <taxon>Pseudomonadota</taxon>
        <taxon>Betaproteobacteria</taxon>
        <taxon>Burkholderiales</taxon>
        <taxon>Oxalobacteraceae</taxon>
        <taxon>Telluria group</taxon>
        <taxon>Pseudoduganella</taxon>
    </lineage>
</organism>
<sequence>MPQGSTRKKALYALILLAALGQAVLLPWLAWKEAQRQAFDAEAELALAFARDVRYRADQIVRQVDNGIALLVRSGYPPCSDQARALMREVDLTSTHLQAIGYSRDGVMVCSSLGDAAIELGSNSFVTGKGTRLFLNVPVGSRTGSALMAVERQGFTALVHRSLPLDTWTAVSGVSVAVMQLDRPRDGRPIVSRGHVDPAWVARLGHRRETAFADDRYVVAIVRSPLVPSVAVAALPLSRIAARAESIAIRLVPAGLAAGIAVAVAIMAFARRQMSVAAALRHGLAHHAFILAYQPIVDLRTGRCIGAEALLRMRRDSGELIGPDLFIPIAEQTGLITRMTERVFELVEQDAGHFLARHPDFHIALNISAADLRSASLLPSIDRLLQRTGARPANLIVEITERGFVDPATARRALAALRERGIAIAIDDFGTGYSSLSYLESLDVDLLKIDRSFIETIGTGAPTSQVVGHIIAMARTIGLRMIAEGIETREQAEFVRRQGVEYAQGWLFGKPVEFRTIEQLCAIEAARPPGEMSDE</sequence>
<dbReference type="InterPro" id="IPR024744">
    <property type="entry name" value="CSS-motif_dom"/>
</dbReference>
<gene>
    <name evidence="13" type="ORF">FCL38_08490</name>
    <name evidence="12" type="ORF">FHS02_002095</name>
</gene>
<evidence type="ECO:0000256" key="4">
    <source>
        <dbReference type="ARBA" id="ARBA00022636"/>
    </source>
</evidence>
<evidence type="ECO:0000313" key="13">
    <source>
        <dbReference type="EMBL" id="QCP10462.1"/>
    </source>
</evidence>
<evidence type="ECO:0000256" key="2">
    <source>
        <dbReference type="ARBA" id="ARBA00012282"/>
    </source>
</evidence>
<dbReference type="InterPro" id="IPR050706">
    <property type="entry name" value="Cyclic-di-GMP_PDE-like"/>
</dbReference>
<dbReference type="PROSITE" id="PS50883">
    <property type="entry name" value="EAL"/>
    <property type="match status" value="1"/>
</dbReference>
<dbReference type="PANTHER" id="PTHR33121:SF81">
    <property type="entry name" value="CYCLIC DI-GMP PHOSPHODIESTERASE PDEB-RELATED"/>
    <property type="match status" value="1"/>
</dbReference>
<reference evidence="12 15" key="2">
    <citation type="submission" date="2020-08" db="EMBL/GenBank/DDBJ databases">
        <title>Genomic Encyclopedia of Type Strains, Phase III (KMG-III): the genomes of soil and plant-associated and newly described type strains.</title>
        <authorList>
            <person name="Whitman W."/>
        </authorList>
    </citation>
    <scope>NUCLEOTIDE SEQUENCE [LARGE SCALE GENOMIC DNA]</scope>
    <source>
        <strain evidence="12 15">CECT 7753</strain>
    </source>
</reference>
<dbReference type="Pfam" id="PF00563">
    <property type="entry name" value="EAL"/>
    <property type="match status" value="1"/>
</dbReference>
<dbReference type="GO" id="GO:0071111">
    <property type="term" value="F:cyclic-guanylate-specific phosphodiesterase activity"/>
    <property type="evidence" value="ECO:0007669"/>
    <property type="project" value="UniProtKB-EC"/>
</dbReference>
<evidence type="ECO:0000259" key="11">
    <source>
        <dbReference type="PROSITE" id="PS50883"/>
    </source>
</evidence>
<evidence type="ECO:0000256" key="9">
    <source>
        <dbReference type="ARBA" id="ARBA00034290"/>
    </source>
</evidence>
<keyword evidence="4" id="KW-0973">c-di-GMP</keyword>
<dbReference type="CDD" id="cd01948">
    <property type="entry name" value="EAL"/>
    <property type="match status" value="1"/>
</dbReference>
<name>A0A4P8HPK9_9BURK</name>
<keyword evidence="8 10" id="KW-0472">Membrane</keyword>
<proteinExistence type="predicted"/>
<evidence type="ECO:0000256" key="3">
    <source>
        <dbReference type="ARBA" id="ARBA00022475"/>
    </source>
</evidence>
<keyword evidence="3" id="KW-1003">Cell membrane</keyword>
<evidence type="ECO:0000256" key="7">
    <source>
        <dbReference type="ARBA" id="ARBA00022989"/>
    </source>
</evidence>
<keyword evidence="14" id="KW-1185">Reference proteome</keyword>
<dbReference type="SUPFAM" id="SSF141868">
    <property type="entry name" value="EAL domain-like"/>
    <property type="match status" value="1"/>
</dbReference>
<dbReference type="PANTHER" id="PTHR33121">
    <property type="entry name" value="CYCLIC DI-GMP PHOSPHODIESTERASE PDEF"/>
    <property type="match status" value="1"/>
</dbReference>
<dbReference type="RefSeq" id="WP_137313346.1">
    <property type="nucleotide sequence ID" value="NZ_CP040017.1"/>
</dbReference>
<comment type="catalytic activity">
    <reaction evidence="9">
        <text>3',3'-c-di-GMP + H2O = 5'-phosphoguanylyl(3'-&gt;5')guanosine + H(+)</text>
        <dbReference type="Rhea" id="RHEA:24902"/>
        <dbReference type="ChEBI" id="CHEBI:15377"/>
        <dbReference type="ChEBI" id="CHEBI:15378"/>
        <dbReference type="ChEBI" id="CHEBI:58754"/>
        <dbReference type="ChEBI" id="CHEBI:58805"/>
        <dbReference type="EC" id="3.1.4.52"/>
    </reaction>
</comment>
<feature type="domain" description="EAL" evidence="11">
    <location>
        <begin position="273"/>
        <end position="525"/>
    </location>
</feature>
<dbReference type="GO" id="GO:0005886">
    <property type="term" value="C:plasma membrane"/>
    <property type="evidence" value="ECO:0007669"/>
    <property type="project" value="UniProtKB-SubCell"/>
</dbReference>
<reference evidence="13 14" key="1">
    <citation type="submission" date="2019-05" db="EMBL/GenBank/DDBJ databases">
        <title>Draft Genome Sequences of Six Type Strains of the Genus Massilia.</title>
        <authorList>
            <person name="Miess H."/>
            <person name="Frediansyhah A."/>
            <person name="Gross H."/>
        </authorList>
    </citation>
    <scope>NUCLEOTIDE SEQUENCE [LARGE SCALE GENOMIC DNA]</scope>
    <source>
        <strain evidence="13 14">DSMZ 26121</strain>
    </source>
</reference>
<dbReference type="EMBL" id="CP040017">
    <property type="protein sequence ID" value="QCP10462.1"/>
    <property type="molecule type" value="Genomic_DNA"/>
</dbReference>
<dbReference type="EC" id="3.1.4.52" evidence="2"/>
<dbReference type="InterPro" id="IPR001633">
    <property type="entry name" value="EAL_dom"/>
</dbReference>
<comment type="subcellular location">
    <subcellularLocation>
        <location evidence="1">Cell membrane</location>
        <topology evidence="1">Multi-pass membrane protein</topology>
    </subcellularLocation>
</comment>
<dbReference type="Pfam" id="PF12792">
    <property type="entry name" value="CSS-motif"/>
    <property type="match status" value="1"/>
</dbReference>
<evidence type="ECO:0000313" key="15">
    <source>
        <dbReference type="Proteomes" id="UP000584325"/>
    </source>
</evidence>
<accession>A0A4P8HPK9</accession>
<feature type="transmembrane region" description="Helical" evidence="10">
    <location>
        <begin position="247"/>
        <end position="270"/>
    </location>
</feature>